<reference evidence="2 3" key="1">
    <citation type="submission" date="2024-02" db="EMBL/GenBank/DDBJ databases">
        <title>de novo genome assembly of Solanum bulbocastanum strain 11H21.</title>
        <authorList>
            <person name="Hosaka A.J."/>
        </authorList>
    </citation>
    <scope>NUCLEOTIDE SEQUENCE [LARGE SCALE GENOMIC DNA]</scope>
    <source>
        <tissue evidence="2">Young leaves</tissue>
    </source>
</reference>
<name>A0AAN8YLX1_SOLBU</name>
<keyword evidence="3" id="KW-1185">Reference proteome</keyword>
<dbReference type="EMBL" id="JBANQN010000002">
    <property type="protein sequence ID" value="KAK6797215.1"/>
    <property type="molecule type" value="Genomic_DNA"/>
</dbReference>
<feature type="region of interest" description="Disordered" evidence="1">
    <location>
        <begin position="1"/>
        <end position="59"/>
    </location>
</feature>
<feature type="compositionally biased region" description="Basic residues" evidence="1">
    <location>
        <begin position="77"/>
        <end position="89"/>
    </location>
</feature>
<organism evidence="2 3">
    <name type="scientific">Solanum bulbocastanum</name>
    <name type="common">Wild potato</name>
    <dbReference type="NCBI Taxonomy" id="147425"/>
    <lineage>
        <taxon>Eukaryota</taxon>
        <taxon>Viridiplantae</taxon>
        <taxon>Streptophyta</taxon>
        <taxon>Embryophyta</taxon>
        <taxon>Tracheophyta</taxon>
        <taxon>Spermatophyta</taxon>
        <taxon>Magnoliopsida</taxon>
        <taxon>eudicotyledons</taxon>
        <taxon>Gunneridae</taxon>
        <taxon>Pentapetalae</taxon>
        <taxon>asterids</taxon>
        <taxon>lamiids</taxon>
        <taxon>Solanales</taxon>
        <taxon>Solanaceae</taxon>
        <taxon>Solanoideae</taxon>
        <taxon>Solaneae</taxon>
        <taxon>Solanum</taxon>
    </lineage>
</organism>
<dbReference type="AlphaFoldDB" id="A0AAN8YLX1"/>
<evidence type="ECO:0000313" key="3">
    <source>
        <dbReference type="Proteomes" id="UP001371456"/>
    </source>
</evidence>
<dbReference type="Proteomes" id="UP001371456">
    <property type="component" value="Unassembled WGS sequence"/>
</dbReference>
<proteinExistence type="predicted"/>
<sequence length="89" mass="9567">MGLSKASLRVSSSYKLPSVRSAASKPVTATAPAKKNPAAADTPKAGKAQAQIAQTKLRTDKVRVSTLRKDFGASHRSNCRRSHLYRNSE</sequence>
<evidence type="ECO:0000313" key="2">
    <source>
        <dbReference type="EMBL" id="KAK6797215.1"/>
    </source>
</evidence>
<evidence type="ECO:0000256" key="1">
    <source>
        <dbReference type="SAM" id="MobiDB-lite"/>
    </source>
</evidence>
<gene>
    <name evidence="2" type="ORF">RDI58_004917</name>
</gene>
<feature type="compositionally biased region" description="Low complexity" evidence="1">
    <location>
        <begin position="22"/>
        <end position="45"/>
    </location>
</feature>
<comment type="caution">
    <text evidence="2">The sequence shown here is derived from an EMBL/GenBank/DDBJ whole genome shotgun (WGS) entry which is preliminary data.</text>
</comment>
<protein>
    <submittedName>
        <fullName evidence="2">Uncharacterized protein</fullName>
    </submittedName>
</protein>
<feature type="region of interest" description="Disordered" evidence="1">
    <location>
        <begin position="70"/>
        <end position="89"/>
    </location>
</feature>
<accession>A0AAN8YLX1</accession>